<sequence>MPGLMAVEVLMTPLPRSKGDAGPGDNVPIVLLLQGLLSLNGQLQKIQGPCGGKKKCRMDSCRSSLWVLLLQECYYACNVRCCHACP</sequence>
<gene>
    <name evidence="1" type="ORF">CSSPJE1EN2_LOCUS23330</name>
</gene>
<evidence type="ECO:0000313" key="1">
    <source>
        <dbReference type="EMBL" id="CAK9881974.1"/>
    </source>
</evidence>
<reference evidence="1" key="1">
    <citation type="submission" date="2024-03" db="EMBL/GenBank/DDBJ databases">
        <authorList>
            <consortium name="ELIXIR-Norway"/>
            <consortium name="Elixir Norway"/>
        </authorList>
    </citation>
    <scope>NUCLEOTIDE SEQUENCE</scope>
</reference>
<protein>
    <submittedName>
        <fullName evidence="1">Uncharacterized protein</fullName>
    </submittedName>
</protein>
<dbReference type="EMBL" id="OZ023709">
    <property type="protein sequence ID" value="CAK9881974.1"/>
    <property type="molecule type" value="Genomic_DNA"/>
</dbReference>
<keyword evidence="2" id="KW-1185">Reference proteome</keyword>
<name>A0ABP1C0H0_9BRYO</name>
<accession>A0ABP1C0H0</accession>
<dbReference type="Proteomes" id="UP001497522">
    <property type="component" value="Chromosome 8"/>
</dbReference>
<organism evidence="1 2">
    <name type="scientific">Sphagnum jensenii</name>
    <dbReference type="NCBI Taxonomy" id="128206"/>
    <lineage>
        <taxon>Eukaryota</taxon>
        <taxon>Viridiplantae</taxon>
        <taxon>Streptophyta</taxon>
        <taxon>Embryophyta</taxon>
        <taxon>Bryophyta</taxon>
        <taxon>Sphagnophytina</taxon>
        <taxon>Sphagnopsida</taxon>
        <taxon>Sphagnales</taxon>
        <taxon>Sphagnaceae</taxon>
        <taxon>Sphagnum</taxon>
    </lineage>
</organism>
<proteinExistence type="predicted"/>
<evidence type="ECO:0000313" key="2">
    <source>
        <dbReference type="Proteomes" id="UP001497522"/>
    </source>
</evidence>